<evidence type="ECO:0000313" key="3">
    <source>
        <dbReference type="Proteomes" id="UP001305606"/>
    </source>
</evidence>
<proteinExistence type="predicted"/>
<dbReference type="EMBL" id="CP117522">
    <property type="protein sequence ID" value="WNF00987.1"/>
    <property type="molecule type" value="Genomic_DNA"/>
</dbReference>
<gene>
    <name evidence="2" type="ORF">PS467_39445</name>
</gene>
<feature type="domain" description="Chorismatase FkbO/Hyg5-like N-terminal" evidence="1">
    <location>
        <begin position="62"/>
        <end position="183"/>
    </location>
</feature>
<reference evidence="2 3" key="1">
    <citation type="submission" date="2023-02" db="EMBL/GenBank/DDBJ databases">
        <title>Streptomyces sp. SCA4-21 with antifungal activity against Fusarium oxysporum f. sp. cubense, Streptomyces sp. SCA2-17 with antifungal activity against Fusarium oxysporum f. sp. cubense.</title>
        <authorList>
            <person name="Qi D."/>
        </authorList>
    </citation>
    <scope>NUCLEOTIDE SEQUENCE [LARGE SCALE GENOMIC DNA]</scope>
    <source>
        <strain evidence="2 3">SCA4-21</strain>
    </source>
</reference>
<dbReference type="NCBIfam" id="TIGR04444">
    <property type="entry name" value="chori_FkbO_Hyg5"/>
    <property type="match status" value="1"/>
</dbReference>
<dbReference type="Pfam" id="PF21168">
    <property type="entry name" value="FkbO_Hyg5-like_N"/>
    <property type="match status" value="1"/>
</dbReference>
<dbReference type="Proteomes" id="UP001305606">
    <property type="component" value="Chromosome"/>
</dbReference>
<protein>
    <submittedName>
        <fullName evidence="2">FkbO/Hyg5 family chorismatase</fullName>
    </submittedName>
</protein>
<dbReference type="InterPro" id="IPR031038">
    <property type="entry name" value="Chori_FkbO_Hyg5"/>
</dbReference>
<sequence>MSISVTAPYCRFEKTGSPDLEGDETVLGLIEHGTGHTDVSLVDGAPRTAVHTTTRDDEAFTEVWHAQRPVESGMDNGIAWARTDAYLFGVVRTGESGRYADATADLYTNVFALTRSLGYPLLARTWNYVSGINTTNADGLEVYRDFCVGRAQALDEGGIDPATMPAATGIGAHGGGITCVFLAARGGVRINIENPAVLTAHHYPTTYGPRPPVFARATWLGPPEGGRLFISATAGILGHRTVHHGDVTGQCEVALDNMARVIGAENLRRHGVQRGHVLADVDHLKVYVRRREDLDTVRRVCAARLSSTAAVALLHTDIAREDLLVEIEGMVA</sequence>
<dbReference type="CDD" id="cd06153">
    <property type="entry name" value="YjgF_YER057c_UK114_like_5"/>
    <property type="match status" value="1"/>
</dbReference>
<keyword evidence="3" id="KW-1185">Reference proteome</keyword>
<name>A0ABY9V7V5_9ACTN</name>
<dbReference type="InterPro" id="IPR049368">
    <property type="entry name" value="FkbO_Hyg5-like_N"/>
</dbReference>
<evidence type="ECO:0000313" key="2">
    <source>
        <dbReference type="EMBL" id="WNF00987.1"/>
    </source>
</evidence>
<accession>A0ABY9V7V5</accession>
<organism evidence="2 3">
    <name type="scientific">Streptomyces luomodiensis</name>
    <dbReference type="NCBI Taxonomy" id="3026192"/>
    <lineage>
        <taxon>Bacteria</taxon>
        <taxon>Bacillati</taxon>
        <taxon>Actinomycetota</taxon>
        <taxon>Actinomycetes</taxon>
        <taxon>Kitasatosporales</taxon>
        <taxon>Streptomycetaceae</taxon>
        <taxon>Streptomyces</taxon>
    </lineage>
</organism>
<evidence type="ECO:0000259" key="1">
    <source>
        <dbReference type="Pfam" id="PF21168"/>
    </source>
</evidence>
<dbReference type="RefSeq" id="WP_311039328.1">
    <property type="nucleotide sequence ID" value="NZ_CP117522.1"/>
</dbReference>
<dbReference type="SUPFAM" id="SSF55298">
    <property type="entry name" value="YjgF-like"/>
    <property type="match status" value="1"/>
</dbReference>
<dbReference type="InterPro" id="IPR035959">
    <property type="entry name" value="RutC-like_sf"/>
</dbReference>
<dbReference type="Gene3D" id="3.30.1330.40">
    <property type="entry name" value="RutC-like"/>
    <property type="match status" value="1"/>
</dbReference>